<accession>A0A2U1LM07</accession>
<reference evidence="14 15" key="1">
    <citation type="journal article" date="2018" name="Mol. Plant">
        <title>The genome of Artemisia annua provides insight into the evolution of Asteraceae family and artemisinin biosynthesis.</title>
        <authorList>
            <person name="Shen Q."/>
            <person name="Zhang L."/>
            <person name="Liao Z."/>
            <person name="Wang S."/>
            <person name="Yan T."/>
            <person name="Shi P."/>
            <person name="Liu M."/>
            <person name="Fu X."/>
            <person name="Pan Q."/>
            <person name="Wang Y."/>
            <person name="Lv Z."/>
            <person name="Lu X."/>
            <person name="Zhang F."/>
            <person name="Jiang W."/>
            <person name="Ma Y."/>
            <person name="Chen M."/>
            <person name="Hao X."/>
            <person name="Li L."/>
            <person name="Tang Y."/>
            <person name="Lv G."/>
            <person name="Zhou Y."/>
            <person name="Sun X."/>
            <person name="Brodelius P.E."/>
            <person name="Rose J.K.C."/>
            <person name="Tang K."/>
        </authorList>
    </citation>
    <scope>NUCLEOTIDE SEQUENCE [LARGE SCALE GENOMIC DNA]</scope>
    <source>
        <strain evidence="15">cv. Huhao1</strain>
        <tissue evidence="14">Leaf</tissue>
    </source>
</reference>
<dbReference type="FunFam" id="3.80.10.10:FF:000111">
    <property type="entry name" value="LRR receptor-like serine/threonine-protein kinase ERECTA"/>
    <property type="match status" value="1"/>
</dbReference>
<keyword evidence="6" id="KW-0732">Signal</keyword>
<comment type="similarity">
    <text evidence="2">Belongs to the RLP family.</text>
</comment>
<keyword evidence="15" id="KW-1185">Reference proteome</keyword>
<keyword evidence="3" id="KW-1003">Cell membrane</keyword>
<dbReference type="InterPro" id="IPR032675">
    <property type="entry name" value="LRR_dom_sf"/>
</dbReference>
<dbReference type="Pfam" id="PF13855">
    <property type="entry name" value="LRR_8"/>
    <property type="match status" value="1"/>
</dbReference>
<dbReference type="GO" id="GO:0005886">
    <property type="term" value="C:plasma membrane"/>
    <property type="evidence" value="ECO:0007669"/>
    <property type="project" value="UniProtKB-SubCell"/>
</dbReference>
<dbReference type="InterPro" id="IPR001611">
    <property type="entry name" value="Leu-rich_rpt"/>
</dbReference>
<evidence type="ECO:0000256" key="6">
    <source>
        <dbReference type="ARBA" id="ARBA00022729"/>
    </source>
</evidence>
<evidence type="ECO:0000259" key="13">
    <source>
        <dbReference type="Pfam" id="PF23598"/>
    </source>
</evidence>
<comment type="caution">
    <text evidence="14">The sequence shown here is derived from an EMBL/GenBank/DDBJ whole genome shotgun (WGS) entry which is preliminary data.</text>
</comment>
<dbReference type="PANTHER" id="PTHR48063">
    <property type="entry name" value="LRR RECEPTOR-LIKE KINASE"/>
    <property type="match status" value="1"/>
</dbReference>
<keyword evidence="8 11" id="KW-1133">Transmembrane helix</keyword>
<dbReference type="GO" id="GO:0006952">
    <property type="term" value="P:defense response"/>
    <property type="evidence" value="ECO:0007669"/>
    <property type="project" value="UniProtKB-ARBA"/>
</dbReference>
<sequence>MDGERQALLEFKHGLIDEADRLASWVGEESDCCNWVGIVCDNYTGHVSQIHLAALEGHCDTLDYGTEKEYEEGSRQRLKGNLNSSLLHLKQLRHLDLSCNDFGGINVPNFIGSLGNLRYLNLSTSQFGGTIPPQLGNLTNLQVLCLGSFLENSYYESTILNMQWWSSLRRLHHLEMSRVDLSKETAWHQVINTLPSLATLGMSECQLLYINPRVARLNVTSLSFLDLSNNNFNSSVPRWIFSATSLVSLDLSGCNLHGPIPSSVATFHNFTSLQLLHVSENDFMNSSIVLEELSSISGNLISLDMSYCGVSSLVLNSLHNLTSVIRLDLSGNQLTKGITKLLLNICNLKQIDLSRNDFRNMSLTNLLENLFKCKKPALESLVLSTSGLSGHLPSQLGQLEHLEHLELYSNHIAGTIPDSIGRLSRLQTLDLSDNLIFDPIPYSIGQLSSLEVLRIYSNLVNGSLPDSVVKLSHLKELVISNNSLIGSLPESIGRLSLLKRMDLSYNKLSGSLPNSLGQLSKLEEVRFSSNFLSGAMTETHFVKLVSLKDLFGGGNKLTLRPRLVNWIPSFQLWRLNLNSWGLGPQFPFWLQSQKDLVLLDISNTGIYSPMPPDSFWRLLPSLNFLVMSHNHIRGTLSSIPATLSLLDLTKHLRCHVLHYLHYFLNGTFQPTFDLSNNSFEGSLHHVLCSYGEKDIKVLNLGNNHLSGVIPECWEKWPTLKFLNLEKNNLSGGIPRTLGSLSMLQSLNMGGNKLSGRLPASLVNLTKLNIIQLSGNELNGSIPTWLGRELSFLRLVNLKSNSFDGNIPHEICHLTHIQILELSDNNLSGPIPSCLNNYTVLSGKETVVNALYRTYSFDTSTEVIASDSLVRKGREDKYSTILPQVLLLDFSNNDLSGSIPSELTALSALQSLNLSRNQLTGRIPEKIGGMKALESFDLSVNRLSGELPMSLSNLNFLSNFNVSCNSLTGRIPSSTQLQSLTESSFFGNNLCGDPLTNRCTSVEVTDTKDHKEDDRSDGADWALIISIVLGFVVGFWVIVAPLLLSRSWRIAYFRIMSELKYLIYDAMHKYCFSMFAK</sequence>
<dbReference type="STRING" id="35608.A0A2U1LM07"/>
<evidence type="ECO:0000313" key="15">
    <source>
        <dbReference type="Proteomes" id="UP000245207"/>
    </source>
</evidence>
<evidence type="ECO:0000256" key="3">
    <source>
        <dbReference type="ARBA" id="ARBA00022475"/>
    </source>
</evidence>
<feature type="domain" description="Disease resistance R13L4/SHOC-2-like LRR" evidence="13">
    <location>
        <begin position="82"/>
        <end position="251"/>
    </location>
</feature>
<evidence type="ECO:0000256" key="1">
    <source>
        <dbReference type="ARBA" id="ARBA00004251"/>
    </source>
</evidence>
<dbReference type="Pfam" id="PF23598">
    <property type="entry name" value="LRR_14"/>
    <property type="match status" value="2"/>
</dbReference>
<keyword evidence="4" id="KW-0433">Leucine-rich repeat</keyword>
<keyword evidence="7" id="KW-0677">Repeat</keyword>
<evidence type="ECO:0000256" key="8">
    <source>
        <dbReference type="ARBA" id="ARBA00022989"/>
    </source>
</evidence>
<dbReference type="EMBL" id="PKPP01008685">
    <property type="protein sequence ID" value="PWA50046.1"/>
    <property type="molecule type" value="Genomic_DNA"/>
</dbReference>
<feature type="domain" description="Leucine-rich repeat-containing N-terminal plant-type" evidence="12">
    <location>
        <begin position="2"/>
        <end position="41"/>
    </location>
</feature>
<keyword evidence="10" id="KW-0325">Glycoprotein</keyword>
<name>A0A2U1LM07_ARTAN</name>
<proteinExistence type="inferred from homology"/>
<organism evidence="14 15">
    <name type="scientific">Artemisia annua</name>
    <name type="common">Sweet wormwood</name>
    <dbReference type="NCBI Taxonomy" id="35608"/>
    <lineage>
        <taxon>Eukaryota</taxon>
        <taxon>Viridiplantae</taxon>
        <taxon>Streptophyta</taxon>
        <taxon>Embryophyta</taxon>
        <taxon>Tracheophyta</taxon>
        <taxon>Spermatophyta</taxon>
        <taxon>Magnoliopsida</taxon>
        <taxon>eudicotyledons</taxon>
        <taxon>Gunneridae</taxon>
        <taxon>Pentapetalae</taxon>
        <taxon>asterids</taxon>
        <taxon>campanulids</taxon>
        <taxon>Asterales</taxon>
        <taxon>Asteraceae</taxon>
        <taxon>Asteroideae</taxon>
        <taxon>Anthemideae</taxon>
        <taxon>Artemisiinae</taxon>
        <taxon>Artemisia</taxon>
    </lineage>
</organism>
<dbReference type="SUPFAM" id="SSF52058">
    <property type="entry name" value="L domain-like"/>
    <property type="match status" value="3"/>
</dbReference>
<dbReference type="InterPro" id="IPR055414">
    <property type="entry name" value="LRR_R13L4/SHOC2-like"/>
</dbReference>
<dbReference type="AlphaFoldDB" id="A0A2U1LM07"/>
<dbReference type="Pfam" id="PF08263">
    <property type="entry name" value="LRRNT_2"/>
    <property type="match status" value="1"/>
</dbReference>
<dbReference type="InterPro" id="IPR046956">
    <property type="entry name" value="RLP23-like"/>
</dbReference>
<gene>
    <name evidence="14" type="ORF">CTI12_AA443570</name>
</gene>
<evidence type="ECO:0000256" key="2">
    <source>
        <dbReference type="ARBA" id="ARBA00009592"/>
    </source>
</evidence>
<dbReference type="FunFam" id="3.80.10.10:FF:000095">
    <property type="entry name" value="LRR receptor-like serine/threonine-protein kinase GSO1"/>
    <property type="match status" value="2"/>
</dbReference>
<dbReference type="GO" id="GO:0051707">
    <property type="term" value="P:response to other organism"/>
    <property type="evidence" value="ECO:0007669"/>
    <property type="project" value="UniProtKB-ARBA"/>
</dbReference>
<dbReference type="Proteomes" id="UP000245207">
    <property type="component" value="Unassembled WGS sequence"/>
</dbReference>
<evidence type="ECO:0000256" key="7">
    <source>
        <dbReference type="ARBA" id="ARBA00022737"/>
    </source>
</evidence>
<dbReference type="Pfam" id="PF00560">
    <property type="entry name" value="LRR_1"/>
    <property type="match status" value="4"/>
</dbReference>
<dbReference type="Gene3D" id="3.80.10.10">
    <property type="entry name" value="Ribonuclease Inhibitor"/>
    <property type="match status" value="4"/>
</dbReference>
<dbReference type="SMART" id="SM00369">
    <property type="entry name" value="LRR_TYP"/>
    <property type="match status" value="11"/>
</dbReference>
<dbReference type="SUPFAM" id="SSF52047">
    <property type="entry name" value="RNI-like"/>
    <property type="match status" value="1"/>
</dbReference>
<dbReference type="InterPro" id="IPR003591">
    <property type="entry name" value="Leu-rich_rpt_typical-subtyp"/>
</dbReference>
<keyword evidence="5 11" id="KW-0812">Transmembrane</keyword>
<dbReference type="OrthoDB" id="1600340at2759"/>
<dbReference type="InterPro" id="IPR013210">
    <property type="entry name" value="LRR_N_plant-typ"/>
</dbReference>
<evidence type="ECO:0000256" key="10">
    <source>
        <dbReference type="ARBA" id="ARBA00023180"/>
    </source>
</evidence>
<protein>
    <submittedName>
        <fullName evidence="14">Leucine-rich repeat protein</fullName>
    </submittedName>
</protein>
<feature type="transmembrane region" description="Helical" evidence="11">
    <location>
        <begin position="1020"/>
        <end position="1043"/>
    </location>
</feature>
<feature type="domain" description="Disease resistance R13L4/SHOC-2-like LRR" evidence="13">
    <location>
        <begin position="389"/>
        <end position="572"/>
    </location>
</feature>
<evidence type="ECO:0000256" key="5">
    <source>
        <dbReference type="ARBA" id="ARBA00022692"/>
    </source>
</evidence>
<evidence type="ECO:0000256" key="9">
    <source>
        <dbReference type="ARBA" id="ARBA00023136"/>
    </source>
</evidence>
<evidence type="ECO:0000313" key="14">
    <source>
        <dbReference type="EMBL" id="PWA50046.1"/>
    </source>
</evidence>
<comment type="subcellular location">
    <subcellularLocation>
        <location evidence="1">Cell membrane</location>
        <topology evidence="1">Single-pass type I membrane protein</topology>
    </subcellularLocation>
</comment>
<evidence type="ECO:0000256" key="4">
    <source>
        <dbReference type="ARBA" id="ARBA00022614"/>
    </source>
</evidence>
<keyword evidence="9 11" id="KW-0472">Membrane</keyword>
<evidence type="ECO:0000259" key="12">
    <source>
        <dbReference type="Pfam" id="PF08263"/>
    </source>
</evidence>
<dbReference type="PANTHER" id="PTHR48063:SF99">
    <property type="entry name" value="LEUCINE-RICH REPEAT-CONTAINING, PLANT-TYPE, LEUCINE-RICH REPEAT DOMAIN SUPERFAMILY"/>
    <property type="match status" value="1"/>
</dbReference>
<evidence type="ECO:0000256" key="11">
    <source>
        <dbReference type="SAM" id="Phobius"/>
    </source>
</evidence>